<evidence type="ECO:0000313" key="3">
    <source>
        <dbReference type="Proteomes" id="UP000677126"/>
    </source>
</evidence>
<keyword evidence="1" id="KW-1133">Transmembrane helix</keyword>
<keyword evidence="1" id="KW-0812">Transmembrane</keyword>
<proteinExistence type="predicted"/>
<gene>
    <name evidence="2" type="ORF">HT578_03895</name>
</gene>
<accession>A0ABX8E1G2</accession>
<evidence type="ECO:0000256" key="1">
    <source>
        <dbReference type="SAM" id="Phobius"/>
    </source>
</evidence>
<protein>
    <submittedName>
        <fullName evidence="2">Uncharacterized protein</fullName>
    </submittedName>
</protein>
<sequence length="90" mass="9767">MALLVLMLWLGSAVAGWFLFWPWLSVPVVVIGIHIMRVMARMKAVARRNGMSSSALAGSMTSANTRLLVGTLIQHAVIFGVVAFVHYLVG</sequence>
<dbReference type="RefSeq" id="WP_213502251.1">
    <property type="nucleotide sequence ID" value="NZ_CP054856.1"/>
</dbReference>
<keyword evidence="3" id="KW-1185">Reference proteome</keyword>
<dbReference type="Proteomes" id="UP000677126">
    <property type="component" value="Chromosome"/>
</dbReference>
<organism evidence="2 3">
    <name type="scientific">Novosphingobium decolorationis</name>
    <dbReference type="NCBI Taxonomy" id="2698673"/>
    <lineage>
        <taxon>Bacteria</taxon>
        <taxon>Pseudomonadati</taxon>
        <taxon>Pseudomonadota</taxon>
        <taxon>Alphaproteobacteria</taxon>
        <taxon>Sphingomonadales</taxon>
        <taxon>Sphingomonadaceae</taxon>
        <taxon>Novosphingobium</taxon>
    </lineage>
</organism>
<reference evidence="2 3" key="1">
    <citation type="journal article" date="2021" name="Int. J. Syst. Evol. Microbiol.">
        <title>Novosphingobium decolorationis sp. nov., an aniline blue-decolourizing bacterium isolated from East Pacific sediment.</title>
        <authorList>
            <person name="Chen X."/>
            <person name="Dong B."/>
            <person name="Chen T."/>
            <person name="Ren N."/>
            <person name="Wang J."/>
            <person name="Xu Y."/>
            <person name="Yang J."/>
            <person name="Zhu S."/>
            <person name="Chen J."/>
        </authorList>
    </citation>
    <scope>NUCLEOTIDE SEQUENCE [LARGE SCALE GENOMIC DNA]</scope>
    <source>
        <strain evidence="2 3">502str22</strain>
    </source>
</reference>
<evidence type="ECO:0000313" key="2">
    <source>
        <dbReference type="EMBL" id="QVM82966.1"/>
    </source>
</evidence>
<keyword evidence="1" id="KW-0472">Membrane</keyword>
<dbReference type="EMBL" id="CP054856">
    <property type="protein sequence ID" value="QVM82966.1"/>
    <property type="molecule type" value="Genomic_DNA"/>
</dbReference>
<name>A0ABX8E1G2_9SPHN</name>
<feature type="transmembrane region" description="Helical" evidence="1">
    <location>
        <begin position="67"/>
        <end position="89"/>
    </location>
</feature>